<protein>
    <submittedName>
        <fullName evidence="2">Uncharacterized protein</fullName>
    </submittedName>
</protein>
<evidence type="ECO:0000256" key="1">
    <source>
        <dbReference type="SAM" id="Phobius"/>
    </source>
</evidence>
<organism evidence="2 3">
    <name type="scientific">Lacticaseibacillus chiayiensis</name>
    <dbReference type="NCBI Taxonomy" id="2100821"/>
    <lineage>
        <taxon>Bacteria</taxon>
        <taxon>Bacillati</taxon>
        <taxon>Bacillota</taxon>
        <taxon>Bacilli</taxon>
        <taxon>Lactobacillales</taxon>
        <taxon>Lactobacillaceae</taxon>
        <taxon>Lacticaseibacillus</taxon>
    </lineage>
</organism>
<comment type="caution">
    <text evidence="2">The sequence shown here is derived from an EMBL/GenBank/DDBJ whole genome shotgun (WGS) entry which is preliminary data.</text>
</comment>
<keyword evidence="1" id="KW-0472">Membrane</keyword>
<dbReference type="AlphaFoldDB" id="A0A4Q1TI60"/>
<accession>A0A4Q1TI60</accession>
<sequence length="63" mass="6990">MRGGLSIPWLKSRDFRPVIIKKLDAAKAAEFLIMLLILFSIIAIVLTAGNSIRFTGLSYLDPL</sequence>
<gene>
    <name evidence="2" type="ORF">BVJ53_14035</name>
</gene>
<evidence type="ECO:0000313" key="3">
    <source>
        <dbReference type="Proteomes" id="UP000290475"/>
    </source>
</evidence>
<feature type="transmembrane region" description="Helical" evidence="1">
    <location>
        <begin position="31"/>
        <end position="52"/>
    </location>
</feature>
<evidence type="ECO:0000313" key="2">
    <source>
        <dbReference type="EMBL" id="RXT17793.1"/>
    </source>
</evidence>
<reference evidence="2 3" key="1">
    <citation type="submission" date="2017-01" db="EMBL/GenBank/DDBJ databases">
        <title>Lactobacillus chiayiensis sp. nov., a lactic acid bacterium isolated from compost.</title>
        <authorList>
            <person name="Huang C.-H."/>
        </authorList>
    </citation>
    <scope>NUCLEOTIDE SEQUENCE [LARGE SCALE GENOMIC DNA]</scope>
    <source>
        <strain evidence="3">chh01</strain>
    </source>
</reference>
<keyword evidence="1" id="KW-0812">Transmembrane</keyword>
<name>A0A4Q1TI60_9LACO</name>
<proteinExistence type="predicted"/>
<keyword evidence="1" id="KW-1133">Transmembrane helix</keyword>
<dbReference type="EMBL" id="MSSM01000054">
    <property type="protein sequence ID" value="RXT17793.1"/>
    <property type="molecule type" value="Genomic_DNA"/>
</dbReference>
<dbReference type="Proteomes" id="UP000290475">
    <property type="component" value="Unassembled WGS sequence"/>
</dbReference>